<dbReference type="Pfam" id="PF04598">
    <property type="entry name" value="Gasdermin"/>
    <property type="match status" value="1"/>
</dbReference>
<organism evidence="14 15">
    <name type="scientific">Ataeniobius toweri</name>
    <dbReference type="NCBI Taxonomy" id="208326"/>
    <lineage>
        <taxon>Eukaryota</taxon>
        <taxon>Metazoa</taxon>
        <taxon>Chordata</taxon>
        <taxon>Craniata</taxon>
        <taxon>Vertebrata</taxon>
        <taxon>Euteleostomi</taxon>
        <taxon>Actinopterygii</taxon>
        <taxon>Neopterygii</taxon>
        <taxon>Teleostei</taxon>
        <taxon>Neoteleostei</taxon>
        <taxon>Acanthomorphata</taxon>
        <taxon>Ovalentaria</taxon>
        <taxon>Atherinomorphae</taxon>
        <taxon>Cyprinodontiformes</taxon>
        <taxon>Goodeidae</taxon>
        <taxon>Ataeniobius</taxon>
    </lineage>
</organism>
<gene>
    <name evidence="14" type="ORF">ATANTOWER_006112</name>
</gene>
<feature type="domain" description="Gasdermin pore forming" evidence="12">
    <location>
        <begin position="1"/>
        <end position="242"/>
    </location>
</feature>
<comment type="caution">
    <text evidence="14">The sequence shown here is derived from an EMBL/GenBank/DDBJ whole genome shotgun (WGS) entry which is preliminary data.</text>
</comment>
<keyword evidence="4" id="KW-1134">Transmembrane beta strand</keyword>
<dbReference type="Proteomes" id="UP001345963">
    <property type="component" value="Unassembled WGS sequence"/>
</dbReference>
<evidence type="ECO:0000256" key="3">
    <source>
        <dbReference type="ARBA" id="ARBA00009279"/>
    </source>
</evidence>
<protein>
    <recommendedName>
        <fullName evidence="16">Non-syndromic hearing impairment protein 5</fullName>
    </recommendedName>
</protein>
<dbReference type="InterPro" id="IPR041263">
    <property type="entry name" value="Gasdermin_PUB"/>
</dbReference>
<name>A0ABU7BX04_9TELE</name>
<keyword evidence="11" id="KW-0449">Lipoprotein</keyword>
<evidence type="ECO:0000256" key="9">
    <source>
        <dbReference type="ARBA" id="ARBA00023136"/>
    </source>
</evidence>
<evidence type="ECO:0000256" key="4">
    <source>
        <dbReference type="ARBA" id="ARBA00022452"/>
    </source>
</evidence>
<feature type="domain" description="Gasdermin PUB" evidence="13">
    <location>
        <begin position="267"/>
        <end position="433"/>
    </location>
</feature>
<evidence type="ECO:0000313" key="14">
    <source>
        <dbReference type="EMBL" id="MED6255212.1"/>
    </source>
</evidence>
<evidence type="ECO:0000256" key="2">
    <source>
        <dbReference type="ARBA" id="ARBA00004651"/>
    </source>
</evidence>
<sequence>MFAVATKNFVEEVDDGGLLIPVCSLNDTVGLLTVVVKRKRFWFWQKPKYLPTDFSLNDLLTGDSPVTPVVLETDFIKYSSTFDDNVQGNVDAKFVKANLSLESKDSSKLQSSFGSLKKEVVEVQKLLRDSKDRVLDLSHSLIQQNTEKQVFGIVKERIITTQPCSVIEEVQQGGQCGGSLTSCGPKASKVALKENGSLSIGSNITMEIPTHTTLAYSLIELEIKQDGHFELCVMSGTRGGFEVDGHVEKRLLGVSAAHVQTSENLPLQQELERLKHHFQLLSALPASTRSSLLQHVTELMQDPAAISALQNALDRMLGKKPSLDDDDELMESQQQNIRAVFDLLEQSGAEESTRTSLLTALHLTVSALDEMSYDCLPVLKLCGNPATLQTLELLVQCASGNRETTVSSAALPGDVYARTEHLFASSGVSLRRDGDVGFRSGYATTLNVNVRMKIRWNNFCGFRLFLLF</sequence>
<dbReference type="InterPro" id="IPR042377">
    <property type="entry name" value="GSDME"/>
</dbReference>
<dbReference type="PANTHER" id="PTHR15207:SF3">
    <property type="entry name" value="DEAFNESS, AUTOSOMAL DOMINANT 5-RELATED"/>
    <property type="match status" value="1"/>
</dbReference>
<evidence type="ECO:0000256" key="8">
    <source>
        <dbReference type="ARBA" id="ARBA00022692"/>
    </source>
</evidence>
<evidence type="ECO:0000313" key="15">
    <source>
        <dbReference type="Proteomes" id="UP001345963"/>
    </source>
</evidence>
<dbReference type="Pfam" id="PF17708">
    <property type="entry name" value="Gasdermin_C"/>
    <property type="match status" value="1"/>
</dbReference>
<keyword evidence="6" id="KW-0963">Cytoplasm</keyword>
<comment type="subcellular location">
    <subcellularLocation>
        <location evidence="2">Cell membrane</location>
        <topology evidence="2">Multi-pass membrane protein</topology>
    </subcellularLocation>
    <subcellularLocation>
        <location evidence="1">Cytoplasm</location>
    </subcellularLocation>
</comment>
<proteinExistence type="inferred from homology"/>
<evidence type="ECO:0000256" key="7">
    <source>
        <dbReference type="ARBA" id="ARBA00022590"/>
    </source>
</evidence>
<keyword evidence="15" id="KW-1185">Reference proteome</keyword>
<keyword evidence="7" id="KW-1210">Necrosis</keyword>
<evidence type="ECO:0000256" key="6">
    <source>
        <dbReference type="ARBA" id="ARBA00022490"/>
    </source>
</evidence>
<reference evidence="14 15" key="1">
    <citation type="submission" date="2021-07" db="EMBL/GenBank/DDBJ databases">
        <authorList>
            <person name="Palmer J.M."/>
        </authorList>
    </citation>
    <scope>NUCLEOTIDE SEQUENCE [LARGE SCALE GENOMIC DNA]</scope>
    <source>
        <strain evidence="14 15">AT_MEX2019</strain>
        <tissue evidence="14">Muscle</tissue>
    </source>
</reference>
<accession>A0ABU7BX04</accession>
<evidence type="ECO:0000256" key="11">
    <source>
        <dbReference type="ARBA" id="ARBA00023288"/>
    </source>
</evidence>
<evidence type="ECO:0008006" key="16">
    <source>
        <dbReference type="Google" id="ProtNLM"/>
    </source>
</evidence>
<keyword evidence="5" id="KW-1003">Cell membrane</keyword>
<evidence type="ECO:0000259" key="12">
    <source>
        <dbReference type="Pfam" id="PF04598"/>
    </source>
</evidence>
<dbReference type="EMBL" id="JAHUTI010070527">
    <property type="protein sequence ID" value="MED6255212.1"/>
    <property type="molecule type" value="Genomic_DNA"/>
</dbReference>
<evidence type="ECO:0000259" key="13">
    <source>
        <dbReference type="Pfam" id="PF17708"/>
    </source>
</evidence>
<evidence type="ECO:0000256" key="5">
    <source>
        <dbReference type="ARBA" id="ARBA00022475"/>
    </source>
</evidence>
<dbReference type="PANTHER" id="PTHR15207">
    <property type="entry name" value="NONSYNDROMIC HEARING IMPAIRMENT PROTEIN"/>
    <property type="match status" value="1"/>
</dbReference>
<dbReference type="InterPro" id="IPR040460">
    <property type="entry name" value="Gasdermin_pore"/>
</dbReference>
<evidence type="ECO:0000256" key="1">
    <source>
        <dbReference type="ARBA" id="ARBA00004496"/>
    </source>
</evidence>
<evidence type="ECO:0000256" key="10">
    <source>
        <dbReference type="ARBA" id="ARBA00023139"/>
    </source>
</evidence>
<comment type="similarity">
    <text evidence="3">Belongs to the gasdermin family.</text>
</comment>
<keyword evidence="8" id="KW-0812">Transmembrane</keyword>
<keyword evidence="9" id="KW-0472">Membrane</keyword>
<keyword evidence="10" id="KW-0564">Palmitate</keyword>